<feature type="non-terminal residue" evidence="1">
    <location>
        <position position="28"/>
    </location>
</feature>
<dbReference type="AlphaFoldDB" id="K1UH19"/>
<sequence>MAIQIGVYLIEIFEVQIIEPMLQALGVR</sequence>
<accession>K1UH19</accession>
<organism evidence="1">
    <name type="scientific">human gut metagenome</name>
    <dbReference type="NCBI Taxonomy" id="408170"/>
    <lineage>
        <taxon>unclassified sequences</taxon>
        <taxon>metagenomes</taxon>
        <taxon>organismal metagenomes</taxon>
    </lineage>
</organism>
<dbReference type="EMBL" id="AJWZ01002506">
    <property type="protein sequence ID" value="EKC70771.1"/>
    <property type="molecule type" value="Genomic_DNA"/>
</dbReference>
<gene>
    <name evidence="1" type="ORF">OBE_03721</name>
</gene>
<reference evidence="1" key="1">
    <citation type="journal article" date="2013" name="Environ. Microbiol.">
        <title>Microbiota from the distal guts of lean and obese adolescents exhibit partial functional redundancy besides clear differences in community structure.</title>
        <authorList>
            <person name="Ferrer M."/>
            <person name="Ruiz A."/>
            <person name="Lanza F."/>
            <person name="Haange S.B."/>
            <person name="Oberbach A."/>
            <person name="Till H."/>
            <person name="Bargiela R."/>
            <person name="Campoy C."/>
            <person name="Segura M.T."/>
            <person name="Richter M."/>
            <person name="von Bergen M."/>
            <person name="Seifert J."/>
            <person name="Suarez A."/>
        </authorList>
    </citation>
    <scope>NUCLEOTIDE SEQUENCE</scope>
</reference>
<protein>
    <submittedName>
        <fullName evidence="1">Uncharacterized protein</fullName>
    </submittedName>
</protein>
<comment type="caution">
    <text evidence="1">The sequence shown here is derived from an EMBL/GenBank/DDBJ whole genome shotgun (WGS) entry which is preliminary data.</text>
</comment>
<proteinExistence type="predicted"/>
<name>K1UH19_9ZZZZ</name>
<evidence type="ECO:0000313" key="1">
    <source>
        <dbReference type="EMBL" id="EKC70771.1"/>
    </source>
</evidence>